<evidence type="ECO:0000256" key="3">
    <source>
        <dbReference type="ARBA" id="ARBA00022448"/>
    </source>
</evidence>
<evidence type="ECO:0000256" key="1">
    <source>
        <dbReference type="ARBA" id="ARBA00004651"/>
    </source>
</evidence>
<sequence>MELSLTSLLPLAWYVILGVAVFAYSFGDGFDLGLGAVYLKAKEDKERRILLNSIGPVWDGNEVWLVIIVGGLFAGFPACYATLLSIFYMPIWTLVLLYIFRGCSLEFRSKSESVSWKTFWDIIFICSGTAISFFLGTIVGNLILGLPLSPDTSYASLSWILFFRPYAALCGAVVASAFAIHGSCFALMKTSDSLNARIAQQFPYILSSFLVFYVLFLGASLISIPKRFDAFPTYPLLILLIALTSCCCVAAKTSVSKKRYGYAFIYSTLNLLSLILSAATLTFPNILLSTVDPQYSYTICNSAVETKTLKSLLIIVLIGLPFIITYTCYIYRVFRGKTNFPSIY</sequence>
<dbReference type="AlphaFoldDB" id="A0A0F7WS26"/>
<feature type="transmembrane region" description="Helical" evidence="12">
    <location>
        <begin position="166"/>
        <end position="190"/>
    </location>
</feature>
<evidence type="ECO:0000256" key="8">
    <source>
        <dbReference type="ARBA" id="ARBA00022982"/>
    </source>
</evidence>
<keyword evidence="6 12" id="KW-0812">Transmembrane</keyword>
<evidence type="ECO:0000256" key="2">
    <source>
        <dbReference type="ARBA" id="ARBA00007543"/>
    </source>
</evidence>
<evidence type="ECO:0000256" key="12">
    <source>
        <dbReference type="SAM" id="Phobius"/>
    </source>
</evidence>
<feature type="transmembrane region" description="Helical" evidence="12">
    <location>
        <begin position="202"/>
        <end position="222"/>
    </location>
</feature>
<evidence type="ECO:0000256" key="6">
    <source>
        <dbReference type="ARBA" id="ARBA00022692"/>
    </source>
</evidence>
<reference evidence="13" key="1">
    <citation type="submission" date="2015-05" db="EMBL/GenBank/DDBJ databases">
        <authorList>
            <person name="Rattei Thomas"/>
        </authorList>
    </citation>
    <scope>NUCLEOTIDE SEQUENCE</scope>
    <source>
        <strain evidence="13">DC9</strain>
    </source>
</reference>
<keyword evidence="3" id="KW-0813">Transport</keyword>
<evidence type="ECO:0000256" key="10">
    <source>
        <dbReference type="ARBA" id="ARBA00023004"/>
    </source>
</evidence>
<dbReference type="PIRSF" id="PIRSF000267">
    <property type="entry name" value="Cyt_oxidse_sub2"/>
    <property type="match status" value="1"/>
</dbReference>
<keyword evidence="11 12" id="KW-0472">Membrane</keyword>
<dbReference type="PANTHER" id="PTHR43141">
    <property type="entry name" value="CYTOCHROME BD2 SUBUNIT II"/>
    <property type="match status" value="1"/>
</dbReference>
<dbReference type="GO" id="GO:0016682">
    <property type="term" value="F:oxidoreductase activity, acting on diphenols and related substances as donors, oxygen as acceptor"/>
    <property type="evidence" value="ECO:0007669"/>
    <property type="project" value="TreeGrafter"/>
</dbReference>
<comment type="subcellular location">
    <subcellularLocation>
        <location evidence="1">Cell membrane</location>
        <topology evidence="1">Multi-pass membrane protein</topology>
    </subcellularLocation>
</comment>
<dbReference type="PANTHER" id="PTHR43141:SF5">
    <property type="entry name" value="CYTOCHROME BD-I UBIQUINOL OXIDASE SUBUNIT 2"/>
    <property type="match status" value="1"/>
</dbReference>
<dbReference type="GO" id="GO:0019646">
    <property type="term" value="P:aerobic electron transport chain"/>
    <property type="evidence" value="ECO:0007669"/>
    <property type="project" value="TreeGrafter"/>
</dbReference>
<evidence type="ECO:0000256" key="4">
    <source>
        <dbReference type="ARBA" id="ARBA00022475"/>
    </source>
</evidence>
<keyword evidence="5" id="KW-0349">Heme</keyword>
<feature type="transmembrane region" description="Helical" evidence="12">
    <location>
        <begin position="312"/>
        <end position="334"/>
    </location>
</feature>
<evidence type="ECO:0000256" key="5">
    <source>
        <dbReference type="ARBA" id="ARBA00022617"/>
    </source>
</evidence>
<evidence type="ECO:0000256" key="9">
    <source>
        <dbReference type="ARBA" id="ARBA00022989"/>
    </source>
</evidence>
<feature type="transmembrane region" description="Helical" evidence="12">
    <location>
        <begin position="12"/>
        <end position="39"/>
    </location>
</feature>
<dbReference type="NCBIfam" id="TIGR00203">
    <property type="entry name" value="cydB"/>
    <property type="match status" value="1"/>
</dbReference>
<keyword evidence="8" id="KW-0249">Electron transport</keyword>
<keyword evidence="9 12" id="KW-1133">Transmembrane helix</keyword>
<protein>
    <submittedName>
        <fullName evidence="13">Cytochrome d ubiquinol oxidase, subunit II</fullName>
    </submittedName>
</protein>
<dbReference type="GO" id="GO:0005886">
    <property type="term" value="C:plasma membrane"/>
    <property type="evidence" value="ECO:0007669"/>
    <property type="project" value="UniProtKB-SubCell"/>
</dbReference>
<comment type="similarity">
    <text evidence="2">Belongs to the cytochrome ubiquinol oxidase subunit 2 family.</text>
</comment>
<dbReference type="EMBL" id="LN847022">
    <property type="protein sequence ID" value="CRI42231.1"/>
    <property type="molecule type" value="Genomic_DNA"/>
</dbReference>
<dbReference type="GO" id="GO:0070069">
    <property type="term" value="C:cytochrome complex"/>
    <property type="evidence" value="ECO:0007669"/>
    <property type="project" value="TreeGrafter"/>
</dbReference>
<evidence type="ECO:0000256" key="11">
    <source>
        <dbReference type="ARBA" id="ARBA00023136"/>
    </source>
</evidence>
<feature type="transmembrane region" description="Helical" evidence="12">
    <location>
        <begin position="263"/>
        <end position="287"/>
    </location>
</feature>
<dbReference type="GO" id="GO:0046872">
    <property type="term" value="F:metal ion binding"/>
    <property type="evidence" value="ECO:0007669"/>
    <property type="project" value="UniProtKB-KW"/>
</dbReference>
<evidence type="ECO:0000313" key="13">
    <source>
        <dbReference type="EMBL" id="CRI42231.1"/>
    </source>
</evidence>
<dbReference type="Pfam" id="PF02322">
    <property type="entry name" value="Cyt_bd_oxida_II"/>
    <property type="match status" value="1"/>
</dbReference>
<keyword evidence="4" id="KW-1003">Cell membrane</keyword>
<feature type="transmembrane region" description="Helical" evidence="12">
    <location>
        <begin position="234"/>
        <end position="251"/>
    </location>
</feature>
<feature type="transmembrane region" description="Helical" evidence="12">
    <location>
        <begin position="89"/>
        <end position="107"/>
    </location>
</feature>
<dbReference type="GO" id="GO:0009055">
    <property type="term" value="F:electron transfer activity"/>
    <property type="evidence" value="ECO:0007669"/>
    <property type="project" value="TreeGrafter"/>
</dbReference>
<accession>A0A0F7WS26</accession>
<proteinExistence type="inferred from homology"/>
<organism evidence="13">
    <name type="scientific">Chlamydia pneumoniae</name>
    <name type="common">Chlamydophila pneumoniae</name>
    <dbReference type="NCBI Taxonomy" id="83558"/>
    <lineage>
        <taxon>Bacteria</taxon>
        <taxon>Pseudomonadati</taxon>
        <taxon>Chlamydiota</taxon>
        <taxon>Chlamydiia</taxon>
        <taxon>Chlamydiales</taxon>
        <taxon>Chlamydiaceae</taxon>
        <taxon>Chlamydia/Chlamydophila group</taxon>
        <taxon>Chlamydia</taxon>
    </lineage>
</organism>
<evidence type="ECO:0000256" key="7">
    <source>
        <dbReference type="ARBA" id="ARBA00022723"/>
    </source>
</evidence>
<dbReference type="InterPro" id="IPR003317">
    <property type="entry name" value="Cyt-d_oxidase_su2"/>
</dbReference>
<keyword evidence="10" id="KW-0408">Iron</keyword>
<name>A0A0F7WS26_CHLPN</name>
<gene>
    <name evidence="13" type="ORF">BN1224_DC9_AN_00180</name>
</gene>
<feature type="transmembrane region" description="Helical" evidence="12">
    <location>
        <begin position="119"/>
        <end position="146"/>
    </location>
</feature>
<keyword evidence="7" id="KW-0479">Metal-binding</keyword>